<feature type="region of interest" description="Disordered" evidence="9">
    <location>
        <begin position="666"/>
        <end position="690"/>
    </location>
</feature>
<keyword evidence="1" id="KW-0121">Carboxypeptidase</keyword>
<feature type="region of interest" description="Disordered" evidence="9">
    <location>
        <begin position="812"/>
        <end position="861"/>
    </location>
</feature>
<keyword evidence="3" id="KW-0328">Glycosyltransferase</keyword>
<keyword evidence="10" id="KW-1133">Transmembrane helix</keyword>
<keyword evidence="6" id="KW-0511">Multifunctional enzyme</keyword>
<dbReference type="InterPro" id="IPR036950">
    <property type="entry name" value="PBP_transglycosylase"/>
</dbReference>
<dbReference type="PANTHER" id="PTHR32282:SF34">
    <property type="entry name" value="PENICILLIN-BINDING PROTEIN 1A"/>
    <property type="match status" value="1"/>
</dbReference>
<evidence type="ECO:0000256" key="3">
    <source>
        <dbReference type="ARBA" id="ARBA00022676"/>
    </source>
</evidence>
<evidence type="ECO:0000256" key="2">
    <source>
        <dbReference type="ARBA" id="ARBA00022670"/>
    </source>
</evidence>
<dbReference type="SUPFAM" id="SSF53955">
    <property type="entry name" value="Lysozyme-like"/>
    <property type="match status" value="1"/>
</dbReference>
<dbReference type="PROSITE" id="PS51178">
    <property type="entry name" value="PASTA"/>
    <property type="match status" value="1"/>
</dbReference>
<keyword evidence="4" id="KW-0808">Transferase</keyword>
<dbReference type="InterPro" id="IPR050396">
    <property type="entry name" value="Glycosyltr_51/Transpeptidase"/>
</dbReference>
<dbReference type="Gene3D" id="3.30.10.20">
    <property type="match status" value="2"/>
</dbReference>
<dbReference type="Proteomes" id="UP001597338">
    <property type="component" value="Unassembled WGS sequence"/>
</dbReference>
<dbReference type="InterPro" id="IPR001264">
    <property type="entry name" value="Glyco_trans_51"/>
</dbReference>
<feature type="region of interest" description="Disordered" evidence="9">
    <location>
        <begin position="755"/>
        <end position="777"/>
    </location>
</feature>
<keyword evidence="2" id="KW-0645">Protease</keyword>
<gene>
    <name evidence="12" type="ORF">ACFSL2_16840</name>
</gene>
<keyword evidence="10" id="KW-0472">Membrane</keyword>
<keyword evidence="5" id="KW-0378">Hydrolase</keyword>
<dbReference type="SMART" id="SM00740">
    <property type="entry name" value="PASTA"/>
    <property type="match status" value="2"/>
</dbReference>
<comment type="catalytic activity">
    <reaction evidence="7">
        <text>Preferential cleavage: (Ac)2-L-Lys-D-Ala-|-D-Ala. Also transpeptidation of peptidyl-alanyl moieties that are N-acyl substituents of D-alanine.</text>
        <dbReference type="EC" id="3.4.16.4"/>
    </reaction>
</comment>
<comment type="catalytic activity">
    <reaction evidence="8">
        <text>[GlcNAc-(1-&gt;4)-Mur2Ac(oyl-L-Ala-gamma-D-Glu-L-Lys-D-Ala-D-Ala)](n)-di-trans,octa-cis-undecaprenyl diphosphate + beta-D-GlcNAc-(1-&gt;4)-Mur2Ac(oyl-L-Ala-gamma-D-Glu-L-Lys-D-Ala-D-Ala)-di-trans,octa-cis-undecaprenyl diphosphate = [GlcNAc-(1-&gt;4)-Mur2Ac(oyl-L-Ala-gamma-D-Glu-L-Lys-D-Ala-D-Ala)](n+1)-di-trans,octa-cis-undecaprenyl diphosphate + di-trans,octa-cis-undecaprenyl diphosphate + H(+)</text>
        <dbReference type="Rhea" id="RHEA:23708"/>
        <dbReference type="Rhea" id="RHEA-COMP:9602"/>
        <dbReference type="Rhea" id="RHEA-COMP:9603"/>
        <dbReference type="ChEBI" id="CHEBI:15378"/>
        <dbReference type="ChEBI" id="CHEBI:58405"/>
        <dbReference type="ChEBI" id="CHEBI:60033"/>
        <dbReference type="ChEBI" id="CHEBI:78435"/>
        <dbReference type="EC" id="2.4.99.28"/>
    </reaction>
</comment>
<evidence type="ECO:0000256" key="8">
    <source>
        <dbReference type="ARBA" id="ARBA00049902"/>
    </source>
</evidence>
<dbReference type="SUPFAM" id="SSF56601">
    <property type="entry name" value="beta-lactamase/transpeptidase-like"/>
    <property type="match status" value="1"/>
</dbReference>
<evidence type="ECO:0000256" key="6">
    <source>
        <dbReference type="ARBA" id="ARBA00023268"/>
    </source>
</evidence>
<dbReference type="InterPro" id="IPR023346">
    <property type="entry name" value="Lysozyme-like_dom_sf"/>
</dbReference>
<dbReference type="Gene3D" id="1.10.3810.10">
    <property type="entry name" value="Biosynthetic peptidoglycan transglycosylase-like"/>
    <property type="match status" value="1"/>
</dbReference>
<evidence type="ECO:0000256" key="10">
    <source>
        <dbReference type="SAM" id="Phobius"/>
    </source>
</evidence>
<evidence type="ECO:0000256" key="7">
    <source>
        <dbReference type="ARBA" id="ARBA00034000"/>
    </source>
</evidence>
<evidence type="ECO:0000256" key="4">
    <source>
        <dbReference type="ARBA" id="ARBA00022679"/>
    </source>
</evidence>
<evidence type="ECO:0000256" key="5">
    <source>
        <dbReference type="ARBA" id="ARBA00022801"/>
    </source>
</evidence>
<dbReference type="Pfam" id="PF00905">
    <property type="entry name" value="Transpeptidase"/>
    <property type="match status" value="1"/>
</dbReference>
<evidence type="ECO:0000259" key="11">
    <source>
        <dbReference type="PROSITE" id="PS51178"/>
    </source>
</evidence>
<dbReference type="CDD" id="cd06577">
    <property type="entry name" value="PASTA_pknB"/>
    <property type="match status" value="2"/>
</dbReference>
<proteinExistence type="predicted"/>
<protein>
    <submittedName>
        <fullName evidence="12">Transglycosylase domain-containing protein</fullName>
    </submittedName>
</protein>
<evidence type="ECO:0000256" key="9">
    <source>
        <dbReference type="SAM" id="MobiDB-lite"/>
    </source>
</evidence>
<dbReference type="EMBL" id="JBHUHF010000001">
    <property type="protein sequence ID" value="MFD2027182.1"/>
    <property type="molecule type" value="Genomic_DNA"/>
</dbReference>
<dbReference type="Pfam" id="PF00912">
    <property type="entry name" value="Transgly"/>
    <property type="match status" value="1"/>
</dbReference>
<dbReference type="PANTHER" id="PTHR32282">
    <property type="entry name" value="BINDING PROTEIN TRANSPEPTIDASE, PUTATIVE-RELATED"/>
    <property type="match status" value="1"/>
</dbReference>
<dbReference type="InterPro" id="IPR005543">
    <property type="entry name" value="PASTA_dom"/>
</dbReference>
<keyword evidence="13" id="KW-1185">Reference proteome</keyword>
<dbReference type="InterPro" id="IPR001460">
    <property type="entry name" value="PCN-bd_Tpept"/>
</dbReference>
<keyword evidence="10" id="KW-0812">Transmembrane</keyword>
<feature type="compositionally biased region" description="Gly residues" evidence="9">
    <location>
        <begin position="844"/>
        <end position="861"/>
    </location>
</feature>
<dbReference type="Pfam" id="PF03793">
    <property type="entry name" value="PASTA"/>
    <property type="match status" value="2"/>
</dbReference>
<dbReference type="RefSeq" id="WP_377198940.1">
    <property type="nucleotide sequence ID" value="NZ_JBHUHF010000001.1"/>
</dbReference>
<feature type="transmembrane region" description="Helical" evidence="10">
    <location>
        <begin position="40"/>
        <end position="63"/>
    </location>
</feature>
<accession>A0ABW4VCH9</accession>
<sequence length="861" mass="91695">MANRSPSPIWPQTPRRRRGVWNYPRPHRTGLRAWVPSWRVVVGTVLTGMSLVVGVFTAGWIGWAVPDERKEVGSETTTVYYANNQVMGKFAAVDRTIRSLDEMPPYVGAAVLASEDQNFENHMGVDPMGMARAVISNVTGGARQGGSTLTQQYVENTYFEPGQTSYADKFREVILAIKVDQEKSKDEILEGYVNSIYLGRGAYGFEAAAKAYFDKPAAKLTISETAMLVGIIPSPSYWDPRFGEESRAVAEQKWARVLRNMAEQGVISEEDRAAATFPEPVKYKPVSRAGQVGYLLEEVRKELADKADLDEDDLMNNGYEIHTTINPKWQKAAVKTANTIPTEGEAAASKRLGVSIVSVDPKDGAIRALYGGKNYEKNQYNAATDGEAQPGSTFKPFTLIGALEEGHELNEYYSGNSPMQIPGWTDVVDGVEQEKELTNFGPVGSGGESFGDIDLIDATANSVNTVYAQLNVKIGPEKSQDVAIRAGIPKESTNATLSNVLGTEPVHAVDLAGAYATFAAQGTRTEPHIVTSVKDGEQLRYEWSGMPQQGAIDPEAMTKATYAMQQVVEKGSGTPALELLAPDGNPRPVAGKTGSTNDNKSAWFAGYTPQVATVVGLYQSTEDGGQAPITPFGEWADVSLTGGTWPVWAWTDYMKTVTDGMEVQEFPAYEPPLPPAPPSPSPTPSPTISDDAEEKVLIPAGLVGQQITPVAAALSNAGVNPVPVESESEYPEGTVLSVQHEGQEVKRGSDIRVEVSTGPAEEQTTRVPNGLIGGDEGNARGKIQGAGLEPVVEYQASEDYPEGVVINVDPGEGSEVAAGSSVRVLVSSGPADIGFPTGEPTDGDGNGNGNGNGGGGGNGSP</sequence>
<feature type="domain" description="PASTA" evidence="11">
    <location>
        <begin position="761"/>
        <end position="828"/>
    </location>
</feature>
<evidence type="ECO:0000256" key="1">
    <source>
        <dbReference type="ARBA" id="ARBA00022645"/>
    </source>
</evidence>
<evidence type="ECO:0000313" key="12">
    <source>
        <dbReference type="EMBL" id="MFD2027182.1"/>
    </source>
</evidence>
<dbReference type="Gene3D" id="3.40.710.10">
    <property type="entry name" value="DD-peptidase/beta-lactamase superfamily"/>
    <property type="match status" value="1"/>
</dbReference>
<comment type="caution">
    <text evidence="12">The sequence shown here is derived from an EMBL/GenBank/DDBJ whole genome shotgun (WGS) entry which is preliminary data.</text>
</comment>
<organism evidence="12 13">
    <name type="scientific">Promicromonospora aerolata</name>
    <dbReference type="NCBI Taxonomy" id="195749"/>
    <lineage>
        <taxon>Bacteria</taxon>
        <taxon>Bacillati</taxon>
        <taxon>Actinomycetota</taxon>
        <taxon>Actinomycetes</taxon>
        <taxon>Micrococcales</taxon>
        <taxon>Promicromonosporaceae</taxon>
        <taxon>Promicromonospora</taxon>
    </lineage>
</organism>
<reference evidence="13" key="1">
    <citation type="journal article" date="2019" name="Int. J. Syst. Evol. Microbiol.">
        <title>The Global Catalogue of Microorganisms (GCM) 10K type strain sequencing project: providing services to taxonomists for standard genome sequencing and annotation.</title>
        <authorList>
            <consortium name="The Broad Institute Genomics Platform"/>
            <consortium name="The Broad Institute Genome Sequencing Center for Infectious Disease"/>
            <person name="Wu L."/>
            <person name="Ma J."/>
        </authorList>
    </citation>
    <scope>NUCLEOTIDE SEQUENCE [LARGE SCALE GENOMIC DNA]</scope>
    <source>
        <strain evidence="13">CCM 7043</strain>
    </source>
</reference>
<name>A0ABW4VCH9_9MICO</name>
<dbReference type="InterPro" id="IPR012338">
    <property type="entry name" value="Beta-lactam/transpept-like"/>
</dbReference>
<evidence type="ECO:0000313" key="13">
    <source>
        <dbReference type="Proteomes" id="UP001597338"/>
    </source>
</evidence>
<feature type="compositionally biased region" description="Pro residues" evidence="9">
    <location>
        <begin position="669"/>
        <end position="685"/>
    </location>
</feature>